<dbReference type="Proteomes" id="UP000024837">
    <property type="component" value="Unassembled WGS sequence"/>
</dbReference>
<dbReference type="SUPFAM" id="SSF81301">
    <property type="entry name" value="Nucleotidyltransferase"/>
    <property type="match status" value="1"/>
</dbReference>
<proteinExistence type="predicted"/>
<dbReference type="EMBL" id="KI966407">
    <property type="protein sequence ID" value="EWC47976.1"/>
    <property type="molecule type" value="Genomic_DNA"/>
</dbReference>
<dbReference type="OrthoDB" id="10066232at2759"/>
<reference evidence="1 2" key="1">
    <citation type="submission" date="2013-05" db="EMBL/GenBank/DDBJ databases">
        <title>Drechslerella stenobrocha genome reveals carnivorous origination and mechanical trapping mechanism of predatory fungi.</title>
        <authorList>
            <person name="Liu X."/>
            <person name="Zhang W."/>
            <person name="Liu K."/>
        </authorList>
    </citation>
    <scope>NUCLEOTIDE SEQUENCE [LARGE SCALE GENOMIC DNA]</scope>
    <source>
        <strain evidence="1 2">248</strain>
    </source>
</reference>
<gene>
    <name evidence="1" type="ORF">DRE_02858</name>
</gene>
<dbReference type="HOGENOM" id="CLU_2073101_0_0_1"/>
<evidence type="ECO:0000313" key="2">
    <source>
        <dbReference type="Proteomes" id="UP000024837"/>
    </source>
</evidence>
<name>W7HUW9_9PEZI</name>
<dbReference type="InterPro" id="IPR043519">
    <property type="entry name" value="NT_sf"/>
</dbReference>
<sequence>MHTAPSEDLLEAALELSAVLTNINVAHAIIGATALALLGSTRLTRDVDVLVDSPGPQVRSAILNSSRYFAEREDSSFIYTNAETRVTVPVGILEHGEGTTLKLPDLSSAPTVIVQKRK</sequence>
<protein>
    <submittedName>
        <fullName evidence="1">Uncharacterized protein</fullName>
    </submittedName>
</protein>
<dbReference type="AlphaFoldDB" id="W7HUW9"/>
<keyword evidence="2" id="KW-1185">Reference proteome</keyword>
<dbReference type="Gene3D" id="3.30.460.40">
    <property type="match status" value="1"/>
</dbReference>
<organism evidence="1 2">
    <name type="scientific">Drechslerella stenobrocha 248</name>
    <dbReference type="NCBI Taxonomy" id="1043628"/>
    <lineage>
        <taxon>Eukaryota</taxon>
        <taxon>Fungi</taxon>
        <taxon>Dikarya</taxon>
        <taxon>Ascomycota</taxon>
        <taxon>Pezizomycotina</taxon>
        <taxon>Orbiliomycetes</taxon>
        <taxon>Orbiliales</taxon>
        <taxon>Orbiliaceae</taxon>
        <taxon>Drechslerella</taxon>
    </lineage>
</organism>
<accession>W7HUW9</accession>
<evidence type="ECO:0000313" key="1">
    <source>
        <dbReference type="EMBL" id="EWC47976.1"/>
    </source>
</evidence>